<dbReference type="Pfam" id="PF07475">
    <property type="entry name" value="Hpr_kinase_C"/>
    <property type="match status" value="1"/>
</dbReference>
<dbReference type="CDD" id="cd01918">
    <property type="entry name" value="HprK_C"/>
    <property type="match status" value="1"/>
</dbReference>
<dbReference type="InterPro" id="IPR011126">
    <property type="entry name" value="Hpr_kin/Pase_Hpr_N"/>
</dbReference>
<dbReference type="SUPFAM" id="SSF75138">
    <property type="entry name" value="HprK N-terminal domain-like"/>
    <property type="match status" value="1"/>
</dbReference>
<comment type="catalytic activity">
    <reaction evidence="9">
        <text>[HPr protein]-O-phospho-L-serine + phosphate + H(+) = [HPr protein]-L-serine + diphosphate</text>
        <dbReference type="Rhea" id="RHEA:46604"/>
        <dbReference type="Rhea" id="RHEA-COMP:11602"/>
        <dbReference type="Rhea" id="RHEA-COMP:11603"/>
        <dbReference type="ChEBI" id="CHEBI:15378"/>
        <dbReference type="ChEBI" id="CHEBI:29999"/>
        <dbReference type="ChEBI" id="CHEBI:33019"/>
        <dbReference type="ChEBI" id="CHEBI:43474"/>
        <dbReference type="ChEBI" id="CHEBI:83421"/>
    </reaction>
</comment>
<dbReference type="PANTHER" id="PTHR30305">
    <property type="entry name" value="PROTEIN YJDM-RELATED"/>
    <property type="match status" value="1"/>
</dbReference>
<dbReference type="GO" id="GO:0006109">
    <property type="term" value="P:regulation of carbohydrate metabolic process"/>
    <property type="evidence" value="ECO:0007669"/>
    <property type="project" value="InterPro"/>
</dbReference>
<evidence type="ECO:0000256" key="9">
    <source>
        <dbReference type="ARBA" id="ARBA00047657"/>
    </source>
</evidence>
<evidence type="ECO:0000256" key="6">
    <source>
        <dbReference type="ARBA" id="ARBA00022777"/>
    </source>
</evidence>
<dbReference type="RefSeq" id="WP_129721009.1">
    <property type="nucleotide sequence ID" value="NZ_LR214986.1"/>
</dbReference>
<dbReference type="AlphaFoldDB" id="A0A449AJ79"/>
<dbReference type="GO" id="GO:0000155">
    <property type="term" value="F:phosphorelay sensor kinase activity"/>
    <property type="evidence" value="ECO:0007669"/>
    <property type="project" value="InterPro"/>
</dbReference>
<dbReference type="InterPro" id="IPR003755">
    <property type="entry name" value="HPr(Ser)_kin/Pase"/>
</dbReference>
<keyword evidence="4 12" id="KW-0808">Transferase</keyword>
<keyword evidence="3" id="KW-0723">Serine/threonine-protein kinase</keyword>
<evidence type="ECO:0000313" key="13">
    <source>
        <dbReference type="Proteomes" id="UP000289506"/>
    </source>
</evidence>
<evidence type="ECO:0000256" key="7">
    <source>
        <dbReference type="ARBA" id="ARBA00022840"/>
    </source>
</evidence>
<comment type="similarity">
    <text evidence="2">Belongs to the HPrK/P family.</text>
</comment>
<proteinExistence type="inferred from homology"/>
<dbReference type="EC" id="2.7.11.-" evidence="12"/>
<dbReference type="InterPro" id="IPR027417">
    <property type="entry name" value="P-loop_NTPase"/>
</dbReference>
<feature type="domain" description="HPr(Ser) kinase/phosphorylase N-terminal" evidence="10">
    <location>
        <begin position="7"/>
        <end position="135"/>
    </location>
</feature>
<evidence type="ECO:0000256" key="1">
    <source>
        <dbReference type="ARBA" id="ARBA00001120"/>
    </source>
</evidence>
<keyword evidence="8" id="KW-0511">Multifunctional enzyme</keyword>
<keyword evidence="12" id="KW-0614">Plasmid</keyword>
<dbReference type="Pfam" id="PF02603">
    <property type="entry name" value="Hpr_kinase_N"/>
    <property type="match status" value="1"/>
</dbReference>
<sequence length="311" mass="34636">MIKNKKVSVKELIDFFSLKLINKNKDKIYYNYIYRPAIKRLGLELSQSINNERINKNTIAWGTSESFWFQKIGKSASIKAIDNVFSQKPPIVILSKGVSKPALNWIVQVADKYGVPICLTRVSTSLLSTNVGSYLNNYFLDEIQVHACLVMVGGTGVLIIGQSGVGKSEAALELIQRGHIFISDDSVLIQDNGNIFIGRSPKITKNMLEVRGIGLIDVKYIYGVKSVASSSVIDLVVELVKTDKQTELDRLGIDFLKYPVFGRYINKIQIPIKEGGSAASLIETAVGFYLSKKDGLNVIQEIEKRRLENND</sequence>
<accession>A0A449AJ79</accession>
<organism evidence="12 13">
    <name type="scientific">Mycoplasmopsis cynos</name>
    <dbReference type="NCBI Taxonomy" id="171284"/>
    <lineage>
        <taxon>Bacteria</taxon>
        <taxon>Bacillati</taxon>
        <taxon>Mycoplasmatota</taxon>
        <taxon>Mycoplasmoidales</taxon>
        <taxon>Metamycoplasmataceae</taxon>
        <taxon>Mycoplasmopsis</taxon>
    </lineage>
</organism>
<reference evidence="12 13" key="1">
    <citation type="submission" date="2019-01" db="EMBL/GenBank/DDBJ databases">
        <authorList>
            <consortium name="Pathogen Informatics"/>
        </authorList>
    </citation>
    <scope>NUCLEOTIDE SEQUENCE [LARGE SCALE GENOMIC DNA]</scope>
    <source>
        <strain evidence="12 13">NCTC10142</strain>
        <plasmid evidence="13">13</plasmid>
    </source>
</reference>
<evidence type="ECO:0000256" key="8">
    <source>
        <dbReference type="ARBA" id="ARBA00023268"/>
    </source>
</evidence>
<gene>
    <name evidence="12" type="primary">hprK</name>
    <name evidence="12" type="ORF">NCTC10142_00866</name>
</gene>
<evidence type="ECO:0000256" key="2">
    <source>
        <dbReference type="ARBA" id="ARBA00006883"/>
    </source>
</evidence>
<dbReference type="NCBIfam" id="TIGR00679">
    <property type="entry name" value="hpr-ser"/>
    <property type="match status" value="1"/>
</dbReference>
<name>A0A449AJ79_9BACT</name>
<dbReference type="GO" id="GO:0005524">
    <property type="term" value="F:ATP binding"/>
    <property type="evidence" value="ECO:0007669"/>
    <property type="project" value="UniProtKB-KW"/>
</dbReference>
<dbReference type="SUPFAM" id="SSF53795">
    <property type="entry name" value="PEP carboxykinase-like"/>
    <property type="match status" value="1"/>
</dbReference>
<feature type="domain" description="HPr kinase/phosphorylase C-terminal" evidence="11">
    <location>
        <begin position="141"/>
        <end position="305"/>
    </location>
</feature>
<evidence type="ECO:0000259" key="10">
    <source>
        <dbReference type="Pfam" id="PF02603"/>
    </source>
</evidence>
<dbReference type="PANTHER" id="PTHR30305:SF1">
    <property type="entry name" value="HPR KINASE_PHOSPHORYLASE"/>
    <property type="match status" value="1"/>
</dbReference>
<evidence type="ECO:0000256" key="5">
    <source>
        <dbReference type="ARBA" id="ARBA00022741"/>
    </source>
</evidence>
<dbReference type="InterPro" id="IPR011104">
    <property type="entry name" value="Hpr_kin/Pase_C"/>
</dbReference>
<protein>
    <submittedName>
        <fullName evidence="12">HPr kinase/phosphorylase</fullName>
        <ecNumber evidence="12">2.7.11.-</ecNumber>
    </submittedName>
</protein>
<comment type="catalytic activity">
    <reaction evidence="1">
        <text>[HPr protein]-L-serine + ATP = [HPr protein]-O-phospho-L-serine + ADP + H(+)</text>
        <dbReference type="Rhea" id="RHEA:46600"/>
        <dbReference type="Rhea" id="RHEA-COMP:11602"/>
        <dbReference type="Rhea" id="RHEA-COMP:11603"/>
        <dbReference type="ChEBI" id="CHEBI:15378"/>
        <dbReference type="ChEBI" id="CHEBI:29999"/>
        <dbReference type="ChEBI" id="CHEBI:30616"/>
        <dbReference type="ChEBI" id="CHEBI:83421"/>
        <dbReference type="ChEBI" id="CHEBI:456216"/>
    </reaction>
</comment>
<evidence type="ECO:0000256" key="4">
    <source>
        <dbReference type="ARBA" id="ARBA00022679"/>
    </source>
</evidence>
<dbReference type="InterPro" id="IPR028979">
    <property type="entry name" value="Ser_kin/Pase_Hpr-like_N_sf"/>
</dbReference>
<dbReference type="Gene3D" id="3.40.1390.20">
    <property type="entry name" value="HprK N-terminal domain-like"/>
    <property type="match status" value="1"/>
</dbReference>
<evidence type="ECO:0000313" key="12">
    <source>
        <dbReference type="EMBL" id="VEU65084.1"/>
    </source>
</evidence>
<dbReference type="EMBL" id="LR214986">
    <property type="protein sequence ID" value="VEU65084.1"/>
    <property type="molecule type" value="Genomic_DNA"/>
</dbReference>
<keyword evidence="6 12" id="KW-0418">Kinase</keyword>
<geneLocation type="plasmid" evidence="12 13">
    <name>13</name>
</geneLocation>
<dbReference type="Gene3D" id="3.40.50.300">
    <property type="entry name" value="P-loop containing nucleotide triphosphate hydrolases"/>
    <property type="match status" value="1"/>
</dbReference>
<dbReference type="GO" id="GO:0004674">
    <property type="term" value="F:protein serine/threonine kinase activity"/>
    <property type="evidence" value="ECO:0007669"/>
    <property type="project" value="UniProtKB-KW"/>
</dbReference>
<evidence type="ECO:0000259" key="11">
    <source>
        <dbReference type="Pfam" id="PF07475"/>
    </source>
</evidence>
<keyword evidence="5" id="KW-0547">Nucleotide-binding</keyword>
<evidence type="ECO:0000256" key="3">
    <source>
        <dbReference type="ARBA" id="ARBA00022527"/>
    </source>
</evidence>
<keyword evidence="7" id="KW-0067">ATP-binding</keyword>
<dbReference type="Proteomes" id="UP000289506">
    <property type="component" value="Plasmid 13"/>
</dbReference>